<feature type="region of interest" description="Disordered" evidence="1">
    <location>
        <begin position="1"/>
        <end position="68"/>
    </location>
</feature>
<organism evidence="2 3">
    <name type="scientific">Oikopleura dioica</name>
    <name type="common">Tunicate</name>
    <dbReference type="NCBI Taxonomy" id="34765"/>
    <lineage>
        <taxon>Eukaryota</taxon>
        <taxon>Metazoa</taxon>
        <taxon>Chordata</taxon>
        <taxon>Tunicata</taxon>
        <taxon>Appendicularia</taxon>
        <taxon>Copelata</taxon>
        <taxon>Oikopleuridae</taxon>
        <taxon>Oikopleura</taxon>
    </lineage>
</organism>
<gene>
    <name evidence="2" type="ORF">OKIOD_LOCUS17002</name>
</gene>
<dbReference type="EMBL" id="OU015567">
    <property type="protein sequence ID" value="CAG5114169.1"/>
    <property type="molecule type" value="Genomic_DNA"/>
</dbReference>
<evidence type="ECO:0000313" key="2">
    <source>
        <dbReference type="EMBL" id="CAG5114169.1"/>
    </source>
</evidence>
<proteinExistence type="predicted"/>
<evidence type="ECO:0000313" key="3">
    <source>
        <dbReference type="Proteomes" id="UP001158576"/>
    </source>
</evidence>
<accession>A0ABN7TEB1</accession>
<name>A0ABN7TEB1_OIKDI</name>
<reference evidence="2 3" key="1">
    <citation type="submission" date="2021-04" db="EMBL/GenBank/DDBJ databases">
        <authorList>
            <person name="Bliznina A."/>
        </authorList>
    </citation>
    <scope>NUCLEOTIDE SEQUENCE [LARGE SCALE GENOMIC DNA]</scope>
</reference>
<protein>
    <submittedName>
        <fullName evidence="2">Oidioi.mRNA.OKI2018_I69.chr2.g8237.t2.cds</fullName>
    </submittedName>
</protein>
<feature type="compositionally biased region" description="Acidic residues" evidence="1">
    <location>
        <begin position="47"/>
        <end position="68"/>
    </location>
</feature>
<dbReference type="Proteomes" id="UP001158576">
    <property type="component" value="Chromosome 2"/>
</dbReference>
<feature type="compositionally biased region" description="Acidic residues" evidence="1">
    <location>
        <begin position="13"/>
        <end position="22"/>
    </location>
</feature>
<keyword evidence="3" id="KW-1185">Reference proteome</keyword>
<sequence>MSTLDENLMYEMNGEEQGEDDGGGSIAGSDAQRNDRDNQDQEVAMELFDDIDDDMGDDGDEHDQEQDNEEALLLNEIEALNEVHKYDLDTMEAIDLEIEDDVILDVDDFNNQGYDNYEDMV</sequence>
<evidence type="ECO:0000256" key="1">
    <source>
        <dbReference type="SAM" id="MobiDB-lite"/>
    </source>
</evidence>